<dbReference type="InterPro" id="IPR058782">
    <property type="entry name" value="GIY_YIG_3"/>
</dbReference>
<name>A0A1G7SLR3_9EURY</name>
<accession>A0A1G7SLR3</accession>
<proteinExistence type="predicted"/>
<dbReference type="RefSeq" id="WP_245681226.1">
    <property type="nucleotide sequence ID" value="NZ_FNBK01000019.1"/>
</dbReference>
<dbReference type="Pfam" id="PF26468">
    <property type="entry name" value="GIY_YIG_3"/>
    <property type="match status" value="1"/>
</dbReference>
<evidence type="ECO:0000259" key="1">
    <source>
        <dbReference type="Pfam" id="PF26468"/>
    </source>
</evidence>
<dbReference type="Proteomes" id="UP000199076">
    <property type="component" value="Unassembled WGS sequence"/>
</dbReference>
<evidence type="ECO:0000313" key="3">
    <source>
        <dbReference type="Proteomes" id="UP000199076"/>
    </source>
</evidence>
<dbReference type="EMBL" id="FNBK01000019">
    <property type="protein sequence ID" value="SDG23379.1"/>
    <property type="molecule type" value="Genomic_DNA"/>
</dbReference>
<keyword evidence="3" id="KW-1185">Reference proteome</keyword>
<feature type="domain" description="GIY-YIG" evidence="1">
    <location>
        <begin position="9"/>
        <end position="247"/>
    </location>
</feature>
<sequence>MLSSAYAGRNTAHSRLQSIFATLQDNCGGPFYLENTTGNQDWPDAGIYYFFDPTTDFTQPPSQWRLVRIGTVGVSAGSSNGLWSRLRQHRGNTERAEHPNGGNHRGSVWRRHVGRALIERDGLHEQFPHWGTPHRDGIPIETTELREQEHPLELAVSAYIRRLPFLVVDIPGEPGPKSDRAFIEKNTIALVSQSRLRGDQQIPDGWPGNHAATGEIRQSGLWNIDHVGGFHTTAALDLLEDYTASTDPVANE</sequence>
<evidence type="ECO:0000313" key="2">
    <source>
        <dbReference type="EMBL" id="SDG23379.1"/>
    </source>
</evidence>
<organism evidence="2 3">
    <name type="scientific">Halorientalis regularis</name>
    <dbReference type="NCBI Taxonomy" id="660518"/>
    <lineage>
        <taxon>Archaea</taxon>
        <taxon>Methanobacteriati</taxon>
        <taxon>Methanobacteriota</taxon>
        <taxon>Stenosarchaea group</taxon>
        <taxon>Halobacteria</taxon>
        <taxon>Halobacteriales</taxon>
        <taxon>Haloarculaceae</taxon>
        <taxon>Halorientalis</taxon>
    </lineage>
</organism>
<dbReference type="STRING" id="660518.SAMN05216218_1195"/>
<protein>
    <recommendedName>
        <fullName evidence="1">GIY-YIG domain-containing protein</fullName>
    </recommendedName>
</protein>
<gene>
    <name evidence="2" type="ORF">SAMN05216218_1195</name>
</gene>
<dbReference type="AlphaFoldDB" id="A0A1G7SLR3"/>
<reference evidence="3" key="1">
    <citation type="submission" date="2016-10" db="EMBL/GenBank/DDBJ databases">
        <authorList>
            <person name="Varghese N."/>
            <person name="Submissions S."/>
        </authorList>
    </citation>
    <scope>NUCLEOTIDE SEQUENCE [LARGE SCALE GENOMIC DNA]</scope>
    <source>
        <strain evidence="3">IBRC-M 10760</strain>
    </source>
</reference>